<keyword evidence="3" id="KW-0645">Protease</keyword>
<dbReference type="GO" id="GO:0004175">
    <property type="term" value="F:endopeptidase activity"/>
    <property type="evidence" value="ECO:0007669"/>
    <property type="project" value="UniProtKB-ARBA"/>
</dbReference>
<dbReference type="EMBL" id="CP091092">
    <property type="protein sequence ID" value="WFN36944.1"/>
    <property type="molecule type" value="Genomic_DNA"/>
</dbReference>
<proteinExistence type="predicted"/>
<protein>
    <submittedName>
        <fullName evidence="3">CPBP family intramembrane metalloprotease</fullName>
    </submittedName>
</protein>
<dbReference type="InterPro" id="IPR003675">
    <property type="entry name" value="Rce1/LyrA-like_dom"/>
</dbReference>
<feature type="transmembrane region" description="Helical" evidence="1">
    <location>
        <begin position="260"/>
        <end position="278"/>
    </location>
</feature>
<feature type="transmembrane region" description="Helical" evidence="1">
    <location>
        <begin position="53"/>
        <end position="75"/>
    </location>
</feature>
<accession>A0AAF0FQW4</accession>
<feature type="transmembrane region" description="Helical" evidence="1">
    <location>
        <begin position="225"/>
        <end position="248"/>
    </location>
</feature>
<organism evidence="3 4">
    <name type="scientific">Methanomicrobium antiquum</name>
    <dbReference type="NCBI Taxonomy" id="487686"/>
    <lineage>
        <taxon>Archaea</taxon>
        <taxon>Methanobacteriati</taxon>
        <taxon>Methanobacteriota</taxon>
        <taxon>Stenosarchaea group</taxon>
        <taxon>Methanomicrobia</taxon>
        <taxon>Methanomicrobiales</taxon>
        <taxon>Methanomicrobiaceae</taxon>
        <taxon>Methanomicrobium</taxon>
    </lineage>
</organism>
<keyword evidence="1" id="KW-0472">Membrane</keyword>
<keyword evidence="4" id="KW-1185">Reference proteome</keyword>
<feature type="transmembrane region" description="Helical" evidence="1">
    <location>
        <begin position="197"/>
        <end position="218"/>
    </location>
</feature>
<feature type="domain" description="CAAX prenyl protease 2/Lysostaphin resistance protein A-like" evidence="2">
    <location>
        <begin position="135"/>
        <end position="238"/>
    </location>
</feature>
<evidence type="ECO:0000313" key="3">
    <source>
        <dbReference type="EMBL" id="WFN36944.1"/>
    </source>
</evidence>
<feature type="transmembrane region" description="Helical" evidence="1">
    <location>
        <begin position="90"/>
        <end position="113"/>
    </location>
</feature>
<dbReference type="PANTHER" id="PTHR35797:SF1">
    <property type="entry name" value="PROTEASE"/>
    <property type="match status" value="1"/>
</dbReference>
<feature type="transmembrane region" description="Helical" evidence="1">
    <location>
        <begin position="23"/>
        <end position="41"/>
    </location>
</feature>
<dbReference type="PANTHER" id="PTHR35797">
    <property type="entry name" value="PROTEASE-RELATED"/>
    <property type="match status" value="1"/>
</dbReference>
<dbReference type="GO" id="GO:0080120">
    <property type="term" value="P:CAAX-box protein maturation"/>
    <property type="evidence" value="ECO:0007669"/>
    <property type="project" value="UniProtKB-ARBA"/>
</dbReference>
<dbReference type="Pfam" id="PF02517">
    <property type="entry name" value="Rce1-like"/>
    <property type="match status" value="1"/>
</dbReference>
<dbReference type="AlphaFoldDB" id="A0AAF0FQW4"/>
<dbReference type="InterPro" id="IPR042150">
    <property type="entry name" value="MmRce1-like"/>
</dbReference>
<keyword evidence="1" id="KW-1133">Transmembrane helix</keyword>
<gene>
    <name evidence="3" type="ORF">L1994_00665</name>
</gene>
<dbReference type="Proteomes" id="UP001218895">
    <property type="component" value="Chromosome"/>
</dbReference>
<evidence type="ECO:0000313" key="4">
    <source>
        <dbReference type="Proteomes" id="UP001218895"/>
    </source>
</evidence>
<name>A0AAF0FQW4_9EURY</name>
<dbReference type="RefSeq" id="WP_278099781.1">
    <property type="nucleotide sequence ID" value="NZ_CP091092.1"/>
</dbReference>
<keyword evidence="3" id="KW-0378">Hydrolase</keyword>
<dbReference type="GO" id="GO:0008237">
    <property type="term" value="F:metallopeptidase activity"/>
    <property type="evidence" value="ECO:0007669"/>
    <property type="project" value="UniProtKB-KW"/>
</dbReference>
<dbReference type="KEGG" id="manq:L1994_00665"/>
<reference evidence="3" key="1">
    <citation type="submission" date="2022-01" db="EMBL/GenBank/DDBJ databases">
        <title>Complete genome of Methanomicrobium antiquum DSM 21220.</title>
        <authorList>
            <person name="Chen S.-C."/>
            <person name="You Y.-T."/>
            <person name="Zhou Y.-Z."/>
            <person name="Lai M.-C."/>
        </authorList>
    </citation>
    <scope>NUCLEOTIDE SEQUENCE</scope>
    <source>
        <strain evidence="3">DSM 21220</strain>
    </source>
</reference>
<evidence type="ECO:0000259" key="2">
    <source>
        <dbReference type="Pfam" id="PF02517"/>
    </source>
</evidence>
<evidence type="ECO:0000256" key="1">
    <source>
        <dbReference type="SAM" id="Phobius"/>
    </source>
</evidence>
<feature type="transmembrane region" description="Helical" evidence="1">
    <location>
        <begin position="125"/>
        <end position="146"/>
    </location>
</feature>
<dbReference type="GeneID" id="79948863"/>
<sequence>MSVLKADSFKDKYPFESSAKKKIILFLVLTLILSTFGWYFTTLYTSAGNYQNAYFFTIFTMWCPGISAIATRLIFQRDLKGFGFCTGKPVWLVLSVVLPIGAGLLMFGSAWIFSVAEFNYDNFVIIFSTGFFPVFFTAVLFNLFAAAGEEIGWRGLLVPEMAKCTGFTKLALISGAIWTVWHFPLIFFSTYNGAGPLWYSVMVFVPSVMGAGLILAWLRLKSGSIFTAILFHGLWNYFIQIFYPALTIPTQTSEMMLGEFGWACAVIYIIIAVIFWHFRGLLPKSESNYFGTAGFIRHNE</sequence>
<keyword evidence="1" id="KW-0812">Transmembrane</keyword>
<keyword evidence="3" id="KW-0482">Metalloprotease</keyword>
<feature type="transmembrane region" description="Helical" evidence="1">
    <location>
        <begin position="167"/>
        <end position="191"/>
    </location>
</feature>